<dbReference type="EMBL" id="HBEG01024606">
    <property type="protein sequence ID" value="CAD8360600.1"/>
    <property type="molecule type" value="Transcribed_RNA"/>
</dbReference>
<proteinExistence type="predicted"/>
<dbReference type="AlphaFoldDB" id="A0A7S0AE60"/>
<accession>A0A7S0AE60</accession>
<evidence type="ECO:0000256" key="2">
    <source>
        <dbReference type="SAM" id="SignalP"/>
    </source>
</evidence>
<feature type="chain" id="PRO_5031093612" description="O-fucosyltransferase family protein" evidence="2">
    <location>
        <begin position="38"/>
        <end position="446"/>
    </location>
</feature>
<feature type="signal peptide" evidence="2">
    <location>
        <begin position="1"/>
        <end position="37"/>
    </location>
</feature>
<protein>
    <recommendedName>
        <fullName evidence="4">O-fucosyltransferase family protein</fullName>
    </recommendedName>
</protein>
<evidence type="ECO:0000313" key="3">
    <source>
        <dbReference type="EMBL" id="CAD8360600.1"/>
    </source>
</evidence>
<keyword evidence="2" id="KW-0732">Signal</keyword>
<gene>
    <name evidence="3" type="ORF">PBAH0796_LOCUS14947</name>
</gene>
<name>A0A7S0AE60_9DINO</name>
<organism evidence="3">
    <name type="scientific">Pyrodinium bahamense</name>
    <dbReference type="NCBI Taxonomy" id="73915"/>
    <lineage>
        <taxon>Eukaryota</taxon>
        <taxon>Sar</taxon>
        <taxon>Alveolata</taxon>
        <taxon>Dinophyceae</taxon>
        <taxon>Gonyaulacales</taxon>
        <taxon>Pyrocystaceae</taxon>
        <taxon>Pyrodinium</taxon>
    </lineage>
</organism>
<reference evidence="3" key="1">
    <citation type="submission" date="2021-01" db="EMBL/GenBank/DDBJ databases">
        <authorList>
            <person name="Corre E."/>
            <person name="Pelletier E."/>
            <person name="Niang G."/>
            <person name="Scheremetjew M."/>
            <person name="Finn R."/>
            <person name="Kale V."/>
            <person name="Holt S."/>
            <person name="Cochrane G."/>
            <person name="Meng A."/>
            <person name="Brown T."/>
            <person name="Cohen L."/>
        </authorList>
    </citation>
    <scope>NUCLEOTIDE SEQUENCE</scope>
    <source>
        <strain evidence="3">Pbaha01</strain>
    </source>
</reference>
<feature type="region of interest" description="Disordered" evidence="1">
    <location>
        <begin position="61"/>
        <end position="80"/>
    </location>
</feature>
<evidence type="ECO:0000256" key="1">
    <source>
        <dbReference type="SAM" id="MobiDB-lite"/>
    </source>
</evidence>
<sequence>MLAAQLPGRRLLPPVQRGLSLLLGLLVLPAESLRCHALHSSPSAVLPVSDGEVQLHALASGSGGVGSKVRREPDEAESGGNVTRTLFDGLQLLSAETEGPVCVAVTGKFMGRLSNTVSMINEVLRFATNASRVLNKEIAFRFPQAYTPWMKRSRLDTIFGSELACGNQSVRTYPAWCPPVEGINRCRVRDLLVNAAAEDTRDSTLCNCSRVVLVSSDDIWWEHEYDLTRNTLSERFWTVHADKVLVPGFEKEIPGAFPRQVVMHVRLGDIENNCSARFTAYNCNKKLNVDQYILTLQALVEVLPPHCMELSLVTDGQLTSPDIVYVLKNLTNSGIPKPQVWTANQLDAEGAFEFMTHADVLVYGPSGFGQLAAVLAKNHTARLGNPMPDHFKTDPLYFLPNTTQLRVHQGGFFNMTEAVLQIRQNEAIQAYAADCRQRTLDMRPGT</sequence>
<evidence type="ECO:0008006" key="4">
    <source>
        <dbReference type="Google" id="ProtNLM"/>
    </source>
</evidence>